<dbReference type="InterPro" id="IPR036097">
    <property type="entry name" value="HisK_dim/P_sf"/>
</dbReference>
<keyword evidence="3" id="KW-0597">Phosphoprotein</keyword>
<dbReference type="Gene3D" id="3.30.450.20">
    <property type="entry name" value="PAS domain"/>
    <property type="match status" value="1"/>
</dbReference>
<dbReference type="Proteomes" id="UP001279642">
    <property type="component" value="Unassembled WGS sequence"/>
</dbReference>
<evidence type="ECO:0000256" key="6">
    <source>
        <dbReference type="ARBA" id="ARBA00023012"/>
    </source>
</evidence>
<keyword evidence="4" id="KW-0808">Transferase</keyword>
<dbReference type="InterPro" id="IPR050736">
    <property type="entry name" value="Sensor_HK_Regulatory"/>
</dbReference>
<keyword evidence="10" id="KW-0547">Nucleotide-binding</keyword>
<dbReference type="InterPro" id="IPR000014">
    <property type="entry name" value="PAS"/>
</dbReference>
<dbReference type="PANTHER" id="PTHR43711">
    <property type="entry name" value="TWO-COMPONENT HISTIDINE KINASE"/>
    <property type="match status" value="1"/>
</dbReference>
<dbReference type="PROSITE" id="PS50112">
    <property type="entry name" value="PAS"/>
    <property type="match status" value="1"/>
</dbReference>
<dbReference type="Pfam" id="PF13426">
    <property type="entry name" value="PAS_9"/>
    <property type="match status" value="1"/>
</dbReference>
<comment type="catalytic activity">
    <reaction evidence="1">
        <text>ATP + protein L-histidine = ADP + protein N-phospho-L-histidine.</text>
        <dbReference type="EC" id="2.7.13.3"/>
    </reaction>
</comment>
<keyword evidence="5" id="KW-0418">Kinase</keyword>
<keyword evidence="6" id="KW-0902">Two-component regulatory system</keyword>
<dbReference type="Pfam" id="PF02518">
    <property type="entry name" value="HATPase_c"/>
    <property type="match status" value="1"/>
</dbReference>
<dbReference type="CDD" id="cd16922">
    <property type="entry name" value="HATPase_EvgS-ArcB-TorS-like"/>
    <property type="match status" value="1"/>
</dbReference>
<dbReference type="SMART" id="SM00388">
    <property type="entry name" value="HisKA"/>
    <property type="match status" value="1"/>
</dbReference>
<dbReference type="SUPFAM" id="SSF47384">
    <property type="entry name" value="Homodimeric domain of signal transducing histidine kinase"/>
    <property type="match status" value="1"/>
</dbReference>
<feature type="domain" description="Histidine kinase" evidence="7">
    <location>
        <begin position="282"/>
        <end position="503"/>
    </location>
</feature>
<gene>
    <name evidence="10" type="ORF">SMD27_05335</name>
</gene>
<organism evidence="10 11">
    <name type="scientific">Dongia soli</name>
    <dbReference type="NCBI Taxonomy" id="600628"/>
    <lineage>
        <taxon>Bacteria</taxon>
        <taxon>Pseudomonadati</taxon>
        <taxon>Pseudomonadota</taxon>
        <taxon>Alphaproteobacteria</taxon>
        <taxon>Rhodospirillales</taxon>
        <taxon>Dongiaceae</taxon>
        <taxon>Dongia</taxon>
    </lineage>
</organism>
<sequence>MSRPTAIVTDWHPVRDAQPSPEQLRDIFHKELLDFGPALYLADRDGVVRWCNVAFRRIVELPVDGGQLMEMMRFRDIAEEIDQNRSTVYREQRVKTGGAVHFLRSRHVPLFDTIGELTGFGGLLNLFAENTVGMDDSSVIADRYADFLRLTADWVWETDAQLNFVMVSQRVMNAIGRAPQELIGTNLLALSSNPELANDVKRRFDRLSPFREQAFDMHDSEGRGKTFLLSAVPVFDRRDGALQGFRGAATDVTELNRRENGLRAAKEAADVANMAKTQFLANMSHELRTPLNAIIGFSDVMRMEMIGPVGNPQYRAYISDIHGSALHLLGIINDVLDVSRIEAGKVQLMESVVNLEEVFDSVLRLVRERQTEAGLTMDIALPSRPPRLNADKRKLKQILINLIGNAIKFTPEGGNIKLSARLLDQGGLEIVVSDNGIGIASEDIERVLQPFVQADSALHRKFDGAGLGLPLSRGLARLHGGDLVLDSTPGRGTRAIVILPPERVMDGPQLTQVK</sequence>
<dbReference type="SUPFAM" id="SSF55785">
    <property type="entry name" value="PYP-like sensor domain (PAS domain)"/>
    <property type="match status" value="1"/>
</dbReference>
<dbReference type="EMBL" id="JAXCLW010000001">
    <property type="protein sequence ID" value="MDY0882255.1"/>
    <property type="molecule type" value="Genomic_DNA"/>
</dbReference>
<dbReference type="SMART" id="SM00387">
    <property type="entry name" value="HATPase_c"/>
    <property type="match status" value="1"/>
</dbReference>
<evidence type="ECO:0000259" key="7">
    <source>
        <dbReference type="PROSITE" id="PS50109"/>
    </source>
</evidence>
<keyword evidence="10" id="KW-0067">ATP-binding</keyword>
<dbReference type="SUPFAM" id="SSF55874">
    <property type="entry name" value="ATPase domain of HSP90 chaperone/DNA topoisomerase II/histidine kinase"/>
    <property type="match status" value="1"/>
</dbReference>
<name>A0ABU5E7J4_9PROT</name>
<evidence type="ECO:0000256" key="5">
    <source>
        <dbReference type="ARBA" id="ARBA00022777"/>
    </source>
</evidence>
<evidence type="ECO:0000259" key="8">
    <source>
        <dbReference type="PROSITE" id="PS50112"/>
    </source>
</evidence>
<evidence type="ECO:0000256" key="4">
    <source>
        <dbReference type="ARBA" id="ARBA00022679"/>
    </source>
</evidence>
<dbReference type="RefSeq" id="WP_320507281.1">
    <property type="nucleotide sequence ID" value="NZ_JAXCLW010000001.1"/>
</dbReference>
<accession>A0ABU5E7J4</accession>
<dbReference type="GO" id="GO:0005524">
    <property type="term" value="F:ATP binding"/>
    <property type="evidence" value="ECO:0007669"/>
    <property type="project" value="UniProtKB-KW"/>
</dbReference>
<proteinExistence type="predicted"/>
<comment type="caution">
    <text evidence="10">The sequence shown here is derived from an EMBL/GenBank/DDBJ whole genome shotgun (WGS) entry which is preliminary data.</text>
</comment>
<dbReference type="Pfam" id="PF00512">
    <property type="entry name" value="HisKA"/>
    <property type="match status" value="1"/>
</dbReference>
<reference evidence="10 11" key="1">
    <citation type="journal article" date="2016" name="Antonie Van Leeuwenhoek">
        <title>Dongia soli sp. nov., isolated from soil from Dokdo, Korea.</title>
        <authorList>
            <person name="Kim D.U."/>
            <person name="Lee H."/>
            <person name="Kim H."/>
            <person name="Kim S.G."/>
            <person name="Ka J.O."/>
        </authorList>
    </citation>
    <scope>NUCLEOTIDE SEQUENCE [LARGE SCALE GENOMIC DNA]</scope>
    <source>
        <strain evidence="10 11">D78</strain>
    </source>
</reference>
<dbReference type="InterPro" id="IPR035965">
    <property type="entry name" value="PAS-like_dom_sf"/>
</dbReference>
<evidence type="ECO:0000256" key="3">
    <source>
        <dbReference type="ARBA" id="ARBA00022553"/>
    </source>
</evidence>
<dbReference type="PROSITE" id="PS50109">
    <property type="entry name" value="HIS_KIN"/>
    <property type="match status" value="1"/>
</dbReference>
<dbReference type="InterPro" id="IPR036890">
    <property type="entry name" value="HATPase_C_sf"/>
</dbReference>
<dbReference type="PRINTS" id="PR00344">
    <property type="entry name" value="BCTRLSENSOR"/>
</dbReference>
<dbReference type="InterPro" id="IPR005467">
    <property type="entry name" value="His_kinase_dom"/>
</dbReference>
<evidence type="ECO:0000313" key="10">
    <source>
        <dbReference type="EMBL" id="MDY0882255.1"/>
    </source>
</evidence>
<evidence type="ECO:0000256" key="1">
    <source>
        <dbReference type="ARBA" id="ARBA00000085"/>
    </source>
</evidence>
<dbReference type="Gene3D" id="1.10.287.130">
    <property type="match status" value="1"/>
</dbReference>
<evidence type="ECO:0000256" key="2">
    <source>
        <dbReference type="ARBA" id="ARBA00012438"/>
    </source>
</evidence>
<dbReference type="InterPro" id="IPR003594">
    <property type="entry name" value="HATPase_dom"/>
</dbReference>
<protein>
    <recommendedName>
        <fullName evidence="2">histidine kinase</fullName>
        <ecNumber evidence="2">2.7.13.3</ecNumber>
    </recommendedName>
</protein>
<dbReference type="InterPro" id="IPR004358">
    <property type="entry name" value="Sig_transdc_His_kin-like_C"/>
</dbReference>
<dbReference type="NCBIfam" id="TIGR00229">
    <property type="entry name" value="sensory_box"/>
    <property type="match status" value="1"/>
</dbReference>
<evidence type="ECO:0000313" key="11">
    <source>
        <dbReference type="Proteomes" id="UP001279642"/>
    </source>
</evidence>
<dbReference type="EC" id="2.7.13.3" evidence="2"/>
<dbReference type="Gene3D" id="3.30.565.10">
    <property type="entry name" value="Histidine kinase-like ATPase, C-terminal domain"/>
    <property type="match status" value="1"/>
</dbReference>
<feature type="domain" description="PAC" evidence="9">
    <location>
        <begin position="211"/>
        <end position="264"/>
    </location>
</feature>
<evidence type="ECO:0000259" key="9">
    <source>
        <dbReference type="PROSITE" id="PS50113"/>
    </source>
</evidence>
<dbReference type="InterPro" id="IPR000700">
    <property type="entry name" value="PAS-assoc_C"/>
</dbReference>
<dbReference type="PANTHER" id="PTHR43711:SF26">
    <property type="entry name" value="SENSOR HISTIDINE KINASE RCSC"/>
    <property type="match status" value="1"/>
</dbReference>
<dbReference type="CDD" id="cd00130">
    <property type="entry name" value="PAS"/>
    <property type="match status" value="1"/>
</dbReference>
<keyword evidence="11" id="KW-1185">Reference proteome</keyword>
<dbReference type="SMART" id="SM00091">
    <property type="entry name" value="PAS"/>
    <property type="match status" value="2"/>
</dbReference>
<dbReference type="InterPro" id="IPR003661">
    <property type="entry name" value="HisK_dim/P_dom"/>
</dbReference>
<feature type="domain" description="PAS" evidence="8">
    <location>
        <begin position="140"/>
        <end position="206"/>
    </location>
</feature>
<dbReference type="PROSITE" id="PS50113">
    <property type="entry name" value="PAC"/>
    <property type="match status" value="1"/>
</dbReference>
<dbReference type="CDD" id="cd00082">
    <property type="entry name" value="HisKA"/>
    <property type="match status" value="1"/>
</dbReference>